<feature type="signal peptide" evidence="2">
    <location>
        <begin position="1"/>
        <end position="21"/>
    </location>
</feature>
<feature type="region of interest" description="Disordered" evidence="1">
    <location>
        <begin position="180"/>
        <end position="258"/>
    </location>
</feature>
<dbReference type="Proteomes" id="UP001189429">
    <property type="component" value="Unassembled WGS sequence"/>
</dbReference>
<keyword evidence="2" id="KW-0732">Signal</keyword>
<reference evidence="3" key="1">
    <citation type="submission" date="2023-10" db="EMBL/GenBank/DDBJ databases">
        <authorList>
            <person name="Chen Y."/>
            <person name="Shah S."/>
            <person name="Dougan E. K."/>
            <person name="Thang M."/>
            <person name="Chan C."/>
        </authorList>
    </citation>
    <scope>NUCLEOTIDE SEQUENCE [LARGE SCALE GENOMIC DNA]</scope>
</reference>
<comment type="caution">
    <text evidence="3">The sequence shown here is derived from an EMBL/GenBank/DDBJ whole genome shotgun (WGS) entry which is preliminary data.</text>
</comment>
<name>A0ABN9W1E2_9DINO</name>
<dbReference type="EMBL" id="CAUYUJ010017875">
    <property type="protein sequence ID" value="CAK0878700.1"/>
    <property type="molecule type" value="Genomic_DNA"/>
</dbReference>
<proteinExistence type="predicted"/>
<gene>
    <name evidence="3" type="ORF">PCOR1329_LOCUS62375</name>
</gene>
<keyword evidence="4" id="KW-1185">Reference proteome</keyword>
<organism evidence="3 4">
    <name type="scientific">Prorocentrum cordatum</name>
    <dbReference type="NCBI Taxonomy" id="2364126"/>
    <lineage>
        <taxon>Eukaryota</taxon>
        <taxon>Sar</taxon>
        <taxon>Alveolata</taxon>
        <taxon>Dinophyceae</taxon>
        <taxon>Prorocentrales</taxon>
        <taxon>Prorocentraceae</taxon>
        <taxon>Prorocentrum</taxon>
    </lineage>
</organism>
<feature type="compositionally biased region" description="Basic residues" evidence="1">
    <location>
        <begin position="232"/>
        <end position="258"/>
    </location>
</feature>
<evidence type="ECO:0000256" key="2">
    <source>
        <dbReference type="SAM" id="SignalP"/>
    </source>
</evidence>
<evidence type="ECO:0000256" key="1">
    <source>
        <dbReference type="SAM" id="MobiDB-lite"/>
    </source>
</evidence>
<evidence type="ECO:0000313" key="3">
    <source>
        <dbReference type="EMBL" id="CAK0878700.1"/>
    </source>
</evidence>
<feature type="compositionally biased region" description="Low complexity" evidence="1">
    <location>
        <begin position="217"/>
        <end position="231"/>
    </location>
</feature>
<evidence type="ECO:0000313" key="4">
    <source>
        <dbReference type="Proteomes" id="UP001189429"/>
    </source>
</evidence>
<protein>
    <submittedName>
        <fullName evidence="3">Uncharacterized protein</fullName>
    </submittedName>
</protein>
<feature type="chain" id="PRO_5045669311" evidence="2">
    <location>
        <begin position="22"/>
        <end position="258"/>
    </location>
</feature>
<sequence>MLTPARARLALGLLLLPGSDGGRLLQAASSGELLEIPYGATVRLRGLQRQVELNGQTGHVKAFDKKADRYEVWLEGANKGARIRPANLEVLEAAHVGVKGHQGWLKMRDGQYGEKGMKVKISGLAKTRGLNGLVGIVQGFDTKGERYLVRVSCSSRRGLATWSNRRPRAFWSEAPPRLARPQVVPPAAPPTAARRRRVAGFRPQARAGSSGWPPPRRAAAPSRRSRAASWPTRRRRRQWCARPSARPRRLRSRTPTKA</sequence>
<accession>A0ABN9W1E2</accession>